<dbReference type="InterPro" id="IPR015422">
    <property type="entry name" value="PyrdxlP-dep_Trfase_small"/>
</dbReference>
<dbReference type="SUPFAM" id="SSF53383">
    <property type="entry name" value="PLP-dependent transferases"/>
    <property type="match status" value="1"/>
</dbReference>
<dbReference type="InterPro" id="IPR010164">
    <property type="entry name" value="Orn_aminotrans"/>
</dbReference>
<comment type="catalytic activity">
    <reaction evidence="9">
        <text>a 2-oxocarboxylate + L-ornithine = L-glutamate 5-semialdehyde + an L-alpha-amino acid</text>
        <dbReference type="Rhea" id="RHEA:13877"/>
        <dbReference type="ChEBI" id="CHEBI:35179"/>
        <dbReference type="ChEBI" id="CHEBI:46911"/>
        <dbReference type="ChEBI" id="CHEBI:58066"/>
        <dbReference type="ChEBI" id="CHEBI:59869"/>
        <dbReference type="EC" id="2.6.1.13"/>
    </reaction>
</comment>
<evidence type="ECO:0000256" key="4">
    <source>
        <dbReference type="ARBA" id="ARBA00012924"/>
    </source>
</evidence>
<dbReference type="InterPro" id="IPR015424">
    <property type="entry name" value="PyrdxlP-dep_Trfase"/>
</dbReference>
<evidence type="ECO:0000256" key="3">
    <source>
        <dbReference type="ARBA" id="ARBA00008954"/>
    </source>
</evidence>
<protein>
    <recommendedName>
        <fullName evidence="4 9">Ornithine aminotransferase</fullName>
        <ecNumber evidence="4 9">2.6.1.13</ecNumber>
    </recommendedName>
</protein>
<accession>A0ABP0FC61</accession>
<evidence type="ECO:0000256" key="2">
    <source>
        <dbReference type="ARBA" id="ARBA00004998"/>
    </source>
</evidence>
<keyword evidence="6 9" id="KW-0808">Transferase</keyword>
<dbReference type="PANTHER" id="PTHR11986:SF18">
    <property type="entry name" value="ORNITHINE AMINOTRANSFERASE, MITOCHONDRIAL"/>
    <property type="match status" value="1"/>
</dbReference>
<dbReference type="CDD" id="cd00610">
    <property type="entry name" value="OAT_like"/>
    <property type="match status" value="1"/>
</dbReference>
<dbReference type="Proteomes" id="UP001642483">
    <property type="component" value="Unassembled WGS sequence"/>
</dbReference>
<gene>
    <name evidence="10" type="ORF">CVLEPA_LOCUS5226</name>
</gene>
<reference evidence="10 11" key="1">
    <citation type="submission" date="2024-02" db="EMBL/GenBank/DDBJ databases">
        <authorList>
            <person name="Daric V."/>
            <person name="Darras S."/>
        </authorList>
    </citation>
    <scope>NUCLEOTIDE SEQUENCE [LARGE SCALE GENOMIC DNA]</scope>
</reference>
<name>A0ABP0FC61_CLALP</name>
<dbReference type="EMBL" id="CAWYQH010000024">
    <property type="protein sequence ID" value="CAK8675678.1"/>
    <property type="molecule type" value="Genomic_DNA"/>
</dbReference>
<evidence type="ECO:0000256" key="1">
    <source>
        <dbReference type="ARBA" id="ARBA00001933"/>
    </source>
</evidence>
<dbReference type="NCBIfam" id="TIGR01885">
    <property type="entry name" value="Orn_aminotrans"/>
    <property type="match status" value="1"/>
</dbReference>
<evidence type="ECO:0000313" key="11">
    <source>
        <dbReference type="Proteomes" id="UP001642483"/>
    </source>
</evidence>
<organism evidence="10 11">
    <name type="scientific">Clavelina lepadiformis</name>
    <name type="common">Light-bulb sea squirt</name>
    <name type="synonym">Ascidia lepadiformis</name>
    <dbReference type="NCBI Taxonomy" id="159417"/>
    <lineage>
        <taxon>Eukaryota</taxon>
        <taxon>Metazoa</taxon>
        <taxon>Chordata</taxon>
        <taxon>Tunicata</taxon>
        <taxon>Ascidiacea</taxon>
        <taxon>Aplousobranchia</taxon>
        <taxon>Clavelinidae</taxon>
        <taxon>Clavelina</taxon>
    </lineage>
</organism>
<dbReference type="PROSITE" id="PS00600">
    <property type="entry name" value="AA_TRANSFER_CLASS_3"/>
    <property type="match status" value="1"/>
</dbReference>
<dbReference type="Gene3D" id="3.40.640.10">
    <property type="entry name" value="Type I PLP-dependent aspartate aminotransferase-like (Major domain)"/>
    <property type="match status" value="1"/>
</dbReference>
<keyword evidence="5 9" id="KW-0032">Aminotransferase</keyword>
<dbReference type="PIRSF" id="PIRSF000521">
    <property type="entry name" value="Transaminase_4ab_Lys_Orn"/>
    <property type="match status" value="1"/>
</dbReference>
<comment type="cofactor">
    <cofactor evidence="1 9">
        <name>pyridoxal 5'-phosphate</name>
        <dbReference type="ChEBI" id="CHEBI:597326"/>
    </cofactor>
</comment>
<keyword evidence="7 8" id="KW-0663">Pyridoxal phosphate</keyword>
<dbReference type="InterPro" id="IPR049704">
    <property type="entry name" value="Aminotrans_3_PPA_site"/>
</dbReference>
<dbReference type="InterPro" id="IPR050103">
    <property type="entry name" value="Class-III_PLP-dep_AT"/>
</dbReference>
<evidence type="ECO:0000256" key="9">
    <source>
        <dbReference type="RuleBase" id="RU365036"/>
    </source>
</evidence>
<dbReference type="PANTHER" id="PTHR11986">
    <property type="entry name" value="AMINOTRANSFERASE CLASS III"/>
    <property type="match status" value="1"/>
</dbReference>
<evidence type="ECO:0000313" key="10">
    <source>
        <dbReference type="EMBL" id="CAK8675678.1"/>
    </source>
</evidence>
<evidence type="ECO:0000256" key="7">
    <source>
        <dbReference type="ARBA" id="ARBA00022898"/>
    </source>
</evidence>
<evidence type="ECO:0000256" key="8">
    <source>
        <dbReference type="RuleBase" id="RU003560"/>
    </source>
</evidence>
<comment type="caution">
    <text evidence="10">The sequence shown here is derived from an EMBL/GenBank/DDBJ whole genome shotgun (WGS) entry which is preliminary data.</text>
</comment>
<sequence>MALYKCINAMLRNSKIPFSQVRTFRNTFSVTSNASLQKNDYGTGGSLSKAVFEKEQKYGAHNYNPLPVALSRGEGIYVWDVEGKKYFDYLSAYSSLNQGHCHPKILQTLVDQASTLTLTSRAFYSDVLGEYEQFITELFGYDKVLPMNTGVEACETACKLARRWAYDVKGIQPNQARIVFAGGNFWGRSLAAISSSTDSESYHGFGPYMPGFHVIPYDDTALLEKELQNPNTAAFMVEPIQGEAGVVVPHEGYLKKIRELCTKHNVLWIADEVQTGLGRTGKMLACDYEDVKPDLITLGKALSGGMYPVSAVLGNDEVILTIKPGQHGSTYGGNPLGCKVAITALKVLIEENLIENAAKLGEKTRSVLSKLPSNVVTEVRGKGLLNAIVIKNTEAFNAWKVCLRLRDNGLLAKPTHNDIIRFAPPLIITEQELDESLSIITDVINSYN</sequence>
<evidence type="ECO:0000256" key="6">
    <source>
        <dbReference type="ARBA" id="ARBA00022679"/>
    </source>
</evidence>
<evidence type="ECO:0000256" key="5">
    <source>
        <dbReference type="ARBA" id="ARBA00022576"/>
    </source>
</evidence>
<comment type="similarity">
    <text evidence="3 8">Belongs to the class-III pyridoxal-phosphate-dependent aminotransferase family.</text>
</comment>
<dbReference type="Gene3D" id="3.90.1150.10">
    <property type="entry name" value="Aspartate Aminotransferase, domain 1"/>
    <property type="match status" value="1"/>
</dbReference>
<comment type="pathway">
    <text evidence="2 9">Amino-acid biosynthesis; L-proline biosynthesis; L-glutamate 5-semialdehyde from L-ornithine: step 1/1.</text>
</comment>
<dbReference type="EC" id="2.6.1.13" evidence="4 9"/>
<dbReference type="Pfam" id="PF00202">
    <property type="entry name" value="Aminotran_3"/>
    <property type="match status" value="1"/>
</dbReference>
<dbReference type="InterPro" id="IPR005814">
    <property type="entry name" value="Aminotrans_3"/>
</dbReference>
<keyword evidence="11" id="KW-1185">Reference proteome</keyword>
<proteinExistence type="inferred from homology"/>
<dbReference type="InterPro" id="IPR015421">
    <property type="entry name" value="PyrdxlP-dep_Trfase_major"/>
</dbReference>